<feature type="transmembrane region" description="Helical" evidence="1">
    <location>
        <begin position="423"/>
        <end position="441"/>
    </location>
</feature>
<proteinExistence type="predicted"/>
<keyword evidence="1" id="KW-0472">Membrane</keyword>
<accession>A0A0V0QX03</accession>
<dbReference type="Gene3D" id="1.10.287.70">
    <property type="match status" value="1"/>
</dbReference>
<comment type="caution">
    <text evidence="3">The sequence shown here is derived from an EMBL/GenBank/DDBJ whole genome shotgun (WGS) entry which is preliminary data.</text>
</comment>
<dbReference type="SUPFAM" id="SSF47473">
    <property type="entry name" value="EF-hand"/>
    <property type="match status" value="1"/>
</dbReference>
<keyword evidence="1" id="KW-0812">Transmembrane</keyword>
<protein>
    <submittedName>
        <fullName evidence="3">Cyclic nucleotide-binding protein</fullName>
    </submittedName>
</protein>
<gene>
    <name evidence="3" type="ORF">PPERSA_09172</name>
</gene>
<dbReference type="InterPro" id="IPR018490">
    <property type="entry name" value="cNMP-bd_dom_sf"/>
</dbReference>
<dbReference type="AlphaFoldDB" id="A0A0V0QX03"/>
<dbReference type="GO" id="GO:0005249">
    <property type="term" value="F:voltage-gated potassium channel activity"/>
    <property type="evidence" value="ECO:0007669"/>
    <property type="project" value="TreeGrafter"/>
</dbReference>
<dbReference type="PANTHER" id="PTHR45689:SF5">
    <property type="entry name" value="I[[H]] CHANNEL, ISOFORM E"/>
    <property type="match status" value="1"/>
</dbReference>
<feature type="transmembrane region" description="Helical" evidence="1">
    <location>
        <begin position="380"/>
        <end position="403"/>
    </location>
</feature>
<sequence>MNQDNNLSLEEQIEKQALKGAFENLASPDTHLISIKQIQYILSDDFQKKEDFDILKENGLILEALQQFLQEGQDVDFDQFYNVMVQKINPYKNESDLEKIFNLFSEPGLNDQNTITFQSLKRVTQELNQIMSQDDLQEIIDKLSHIVNGNGKELTFYNFKKLFEHQHSKFSEQTQSNIQQSQLQQFEISNLNTEEGNQNLQNFSNVYLNSQNSQRPMIVNQNKKIKFIKNDNNISQSIRQQGEQYLQNEDKNTQFKQQQFLIHHLISDKTNVQQDEVNLKELSGWEKVIYFFSEYLPIIRPNSYTANLWHTIIFLAICFKIFEIPVVLAFDLQHEVSLYYQIPVLLIFLFEMVISFNLGVFQQGQVVMERKIIRKNYLNILVFFVAHILACGFFFIAMITTKIDPEKQTWVIKNEYQDMPASTQYVNSLYFSFISMSTIGYGDISPQTTSERIYIMIISIISCGVFGYSLNILTQIFSEITDKNQEFRKYKLIVLRYMNQRGIEPDLQIRVLKSLEYTFSRDNEQISIQKTPEVFNRISKQLIDEVKSDFYVRILTNHQIFKTNFSTQFLSKLAMVIHEQTYTPERFQQLQEQLQLENVNSLAKKYEECSLCYNTGHKLQVCPYMHLHIDQNWLFYKYIHKNNKTIKHERQTSDDENSGNQHSDSSYQIYKSNKKQAQFLRFNDDTDFIIQNEKNKTQIPRYVDRNQRKTMIGDQFMEQFLNFKENQEIKSEDLWIEFDQAKIYSKYHPTYNYDKVIERYNDWRFLQHARKQWKLAVQKKNQKPQNKQKQDHKVTKGLLDQFLVQIKEQQSVEIDLNLQFK</sequence>
<evidence type="ECO:0000313" key="4">
    <source>
        <dbReference type="Proteomes" id="UP000054937"/>
    </source>
</evidence>
<dbReference type="GO" id="GO:0035725">
    <property type="term" value="P:sodium ion transmembrane transport"/>
    <property type="evidence" value="ECO:0007669"/>
    <property type="project" value="TreeGrafter"/>
</dbReference>
<dbReference type="GO" id="GO:0098855">
    <property type="term" value="C:HCN channel complex"/>
    <property type="evidence" value="ECO:0007669"/>
    <property type="project" value="TreeGrafter"/>
</dbReference>
<feature type="transmembrane region" description="Helical" evidence="1">
    <location>
        <begin position="453"/>
        <end position="473"/>
    </location>
</feature>
<dbReference type="Pfam" id="PF07885">
    <property type="entry name" value="Ion_trans_2"/>
    <property type="match status" value="1"/>
</dbReference>
<dbReference type="FunCoup" id="A0A0V0QX03">
    <property type="interactions" value="1"/>
</dbReference>
<evidence type="ECO:0000256" key="1">
    <source>
        <dbReference type="SAM" id="Phobius"/>
    </source>
</evidence>
<evidence type="ECO:0000313" key="3">
    <source>
        <dbReference type="EMBL" id="KRX06770.1"/>
    </source>
</evidence>
<dbReference type="InterPro" id="IPR011992">
    <property type="entry name" value="EF-hand-dom_pair"/>
</dbReference>
<organism evidence="3 4">
    <name type="scientific">Pseudocohnilembus persalinus</name>
    <name type="common">Ciliate</name>
    <dbReference type="NCBI Taxonomy" id="266149"/>
    <lineage>
        <taxon>Eukaryota</taxon>
        <taxon>Sar</taxon>
        <taxon>Alveolata</taxon>
        <taxon>Ciliophora</taxon>
        <taxon>Intramacronucleata</taxon>
        <taxon>Oligohymenophorea</taxon>
        <taxon>Scuticociliatia</taxon>
        <taxon>Philasterida</taxon>
        <taxon>Pseudocohnilembidae</taxon>
        <taxon>Pseudocohnilembus</taxon>
    </lineage>
</organism>
<dbReference type="OrthoDB" id="433309at2759"/>
<feature type="domain" description="Potassium channel" evidence="2">
    <location>
        <begin position="408"/>
        <end position="478"/>
    </location>
</feature>
<reference evidence="3 4" key="1">
    <citation type="journal article" date="2015" name="Sci. Rep.">
        <title>Genome of the facultative scuticociliatosis pathogen Pseudocohnilembus persalinus provides insight into its virulence through horizontal gene transfer.</title>
        <authorList>
            <person name="Xiong J."/>
            <person name="Wang G."/>
            <person name="Cheng J."/>
            <person name="Tian M."/>
            <person name="Pan X."/>
            <person name="Warren A."/>
            <person name="Jiang C."/>
            <person name="Yuan D."/>
            <person name="Miao W."/>
        </authorList>
    </citation>
    <scope>NUCLEOTIDE SEQUENCE [LARGE SCALE GENOMIC DNA]</scope>
    <source>
        <strain evidence="3">36N120E</strain>
    </source>
</reference>
<keyword evidence="1" id="KW-1133">Transmembrane helix</keyword>
<dbReference type="GO" id="GO:0003254">
    <property type="term" value="P:regulation of membrane depolarization"/>
    <property type="evidence" value="ECO:0007669"/>
    <property type="project" value="TreeGrafter"/>
</dbReference>
<dbReference type="Proteomes" id="UP000054937">
    <property type="component" value="Unassembled WGS sequence"/>
</dbReference>
<dbReference type="InterPro" id="IPR051413">
    <property type="entry name" value="K/Na_HCN_channel"/>
</dbReference>
<keyword evidence="4" id="KW-1185">Reference proteome</keyword>
<dbReference type="SUPFAM" id="SSF51206">
    <property type="entry name" value="cAMP-binding domain-like"/>
    <property type="match status" value="1"/>
</dbReference>
<dbReference type="Gene3D" id="1.10.238.10">
    <property type="entry name" value="EF-hand"/>
    <property type="match status" value="1"/>
</dbReference>
<dbReference type="SUPFAM" id="SSF81324">
    <property type="entry name" value="Voltage-gated potassium channels"/>
    <property type="match status" value="1"/>
</dbReference>
<dbReference type="PANTHER" id="PTHR45689">
    <property type="entry name" value="I[[H]] CHANNEL, ISOFORM E"/>
    <property type="match status" value="1"/>
</dbReference>
<dbReference type="InParanoid" id="A0A0V0QX03"/>
<dbReference type="EMBL" id="LDAU01000092">
    <property type="protein sequence ID" value="KRX06770.1"/>
    <property type="molecule type" value="Genomic_DNA"/>
</dbReference>
<feature type="transmembrane region" description="Helical" evidence="1">
    <location>
        <begin position="308"/>
        <end position="332"/>
    </location>
</feature>
<feature type="transmembrane region" description="Helical" evidence="1">
    <location>
        <begin position="338"/>
        <end position="360"/>
    </location>
</feature>
<dbReference type="InterPro" id="IPR013099">
    <property type="entry name" value="K_chnl_dom"/>
</dbReference>
<evidence type="ECO:0000259" key="2">
    <source>
        <dbReference type="Pfam" id="PF07885"/>
    </source>
</evidence>
<name>A0A0V0QX03_PSEPJ</name>